<dbReference type="STRING" id="37001.A0A1A9WKR6"/>
<organism evidence="8 9">
    <name type="scientific">Glossina brevipalpis</name>
    <dbReference type="NCBI Taxonomy" id="37001"/>
    <lineage>
        <taxon>Eukaryota</taxon>
        <taxon>Metazoa</taxon>
        <taxon>Ecdysozoa</taxon>
        <taxon>Arthropoda</taxon>
        <taxon>Hexapoda</taxon>
        <taxon>Insecta</taxon>
        <taxon>Pterygota</taxon>
        <taxon>Neoptera</taxon>
        <taxon>Endopterygota</taxon>
        <taxon>Diptera</taxon>
        <taxon>Brachycera</taxon>
        <taxon>Muscomorpha</taxon>
        <taxon>Hippoboscoidea</taxon>
        <taxon>Glossinidae</taxon>
        <taxon>Glossina</taxon>
    </lineage>
</organism>
<keyword evidence="9" id="KW-1185">Reference proteome</keyword>
<accession>A0A1A9WKR6</accession>
<keyword evidence="4 6" id="KW-0175">Coiled coil</keyword>
<dbReference type="AlphaFoldDB" id="A0A1A9WKR6"/>
<comment type="subcellular location">
    <subcellularLocation>
        <location evidence="1">Cytoplasm</location>
        <location evidence="1">Cytoskeleton</location>
        <location evidence="1">Microtubule organizing center</location>
        <location evidence="1">Centrosome</location>
    </subcellularLocation>
</comment>
<comment type="similarity">
    <text evidence="2">Belongs to the ODF2 family.</text>
</comment>
<evidence type="ECO:0000313" key="9">
    <source>
        <dbReference type="Proteomes" id="UP000091820"/>
    </source>
</evidence>
<dbReference type="CDD" id="cd06503">
    <property type="entry name" value="ATP-synt_Fo_b"/>
    <property type="match status" value="1"/>
</dbReference>
<feature type="compositionally biased region" description="Acidic residues" evidence="7">
    <location>
        <begin position="41"/>
        <end position="57"/>
    </location>
</feature>
<dbReference type="PANTHER" id="PTHR23162">
    <property type="entry name" value="OUTER DENSE FIBER OF SPERM TAILS 2"/>
    <property type="match status" value="1"/>
</dbReference>
<evidence type="ECO:0000256" key="5">
    <source>
        <dbReference type="ARBA" id="ARBA00023212"/>
    </source>
</evidence>
<feature type="region of interest" description="Disordered" evidence="7">
    <location>
        <begin position="288"/>
        <end position="318"/>
    </location>
</feature>
<evidence type="ECO:0000256" key="7">
    <source>
        <dbReference type="SAM" id="MobiDB-lite"/>
    </source>
</evidence>
<proteinExistence type="inferred from homology"/>
<evidence type="ECO:0000256" key="1">
    <source>
        <dbReference type="ARBA" id="ARBA00004300"/>
    </source>
</evidence>
<evidence type="ECO:0000256" key="6">
    <source>
        <dbReference type="SAM" id="Coils"/>
    </source>
</evidence>
<dbReference type="PANTHER" id="PTHR23162:SF10">
    <property type="entry name" value="FI13205P"/>
    <property type="match status" value="1"/>
</dbReference>
<keyword evidence="3" id="KW-0963">Cytoplasm</keyword>
<dbReference type="GO" id="GO:1902017">
    <property type="term" value="P:regulation of cilium assembly"/>
    <property type="evidence" value="ECO:0007669"/>
    <property type="project" value="TreeGrafter"/>
</dbReference>
<keyword evidence="5" id="KW-0206">Cytoskeleton</keyword>
<protein>
    <submittedName>
        <fullName evidence="8">Uncharacterized protein</fullName>
    </submittedName>
</protein>
<dbReference type="GO" id="GO:0005813">
    <property type="term" value="C:centrosome"/>
    <property type="evidence" value="ECO:0007669"/>
    <property type="project" value="UniProtKB-SubCell"/>
</dbReference>
<dbReference type="VEuPathDB" id="VectorBase:GBRI023248"/>
<dbReference type="InterPro" id="IPR026099">
    <property type="entry name" value="Odf2-rel"/>
</dbReference>
<evidence type="ECO:0000256" key="4">
    <source>
        <dbReference type="ARBA" id="ARBA00023054"/>
    </source>
</evidence>
<feature type="region of interest" description="Disordered" evidence="7">
    <location>
        <begin position="168"/>
        <end position="195"/>
    </location>
</feature>
<evidence type="ECO:0000256" key="3">
    <source>
        <dbReference type="ARBA" id="ARBA00022490"/>
    </source>
</evidence>
<reference evidence="9" key="1">
    <citation type="submission" date="2014-03" db="EMBL/GenBank/DDBJ databases">
        <authorList>
            <person name="Aksoy S."/>
            <person name="Warren W."/>
            <person name="Wilson R.K."/>
        </authorList>
    </citation>
    <scope>NUCLEOTIDE SEQUENCE [LARGE SCALE GENOMIC DNA]</scope>
    <source>
        <strain evidence="9">IAEA</strain>
    </source>
</reference>
<feature type="region of interest" description="Disordered" evidence="7">
    <location>
        <begin position="1"/>
        <end position="59"/>
    </location>
</feature>
<evidence type="ECO:0000313" key="8">
    <source>
        <dbReference type="EnsemblMetazoa" id="GBRI023248-PA"/>
    </source>
</evidence>
<name>A0A1A9WKR6_9MUSC</name>
<feature type="compositionally biased region" description="Acidic residues" evidence="7">
    <location>
        <begin position="1"/>
        <end position="22"/>
    </location>
</feature>
<reference evidence="8" key="2">
    <citation type="submission" date="2020-05" db="UniProtKB">
        <authorList>
            <consortium name="EnsemblMetazoa"/>
        </authorList>
    </citation>
    <scope>IDENTIFICATION</scope>
    <source>
        <strain evidence="8">IAEA</strain>
    </source>
</reference>
<feature type="coiled-coil region" evidence="6">
    <location>
        <begin position="422"/>
        <end position="614"/>
    </location>
</feature>
<dbReference type="Proteomes" id="UP000091820">
    <property type="component" value="Unassembled WGS sequence"/>
</dbReference>
<dbReference type="EnsemblMetazoa" id="GBRI023248-RA">
    <property type="protein sequence ID" value="GBRI023248-PA"/>
    <property type="gene ID" value="GBRI023248"/>
</dbReference>
<evidence type="ECO:0000256" key="2">
    <source>
        <dbReference type="ARBA" id="ARBA00009316"/>
    </source>
</evidence>
<sequence>MADEAEAPPAEEGEAPEGEAPPEGEQAPPPEGDEGAKPAVDMDDGEDYSPLGSEDDLEKERNYKDYKRLVKEINCENETIERVKQQIQDIICKPCNTSCEQKDLKCLQECLDQESAKLLCLINKAMHLQNFGSKRRYKEIPLVTTFDEDQMTPISYFCETMQVQTSKKTPVKREPGTCCPSKSHSKAKRSTSSSECETSQSREVCSESYSSSGESDEECDDKQVVKEIFEALKTCKNKKPCPHNHKKTSQDDSSVDNLKEKLCCLQKTLDNLKGEICRRKVEKDLNQPCPHHRKSHDISKPCPPKSHSKNYNDHEVDPPPIDTAILCKSTKSNKEDQLQKLKGNYIYLLTEFSKKDEQLREMSEKQSRLFDNRLKNVCGGGAGRVPPGSKSTRGNADESELTLLRNRVGEFEDEQKEFKCLLKEQNSQLDDYIKKYLAAQQKVEEQKATIEKLNMNNKTVEKQINAEVKQIRAKFQEKVNELLKYPKLLENEQLKLADTCKEKEELQDKLVIVCKELKSLKKQQNESGGQDDSQSRLRECQQELTKVNKNLEEVQRQRDLFCEQLRNAEEDLNTLRCESAKIIARTKERSEVMKEQMQNRMDRLEKDVAQCRAAACLSVNDREAVIKEMRGQINTLSYSFDAAQKQIKTLRNHIAYMSNENCFPIKC</sequence>